<feature type="transmembrane region" description="Helical" evidence="7">
    <location>
        <begin position="141"/>
        <end position="162"/>
    </location>
</feature>
<dbReference type="InterPro" id="IPR002549">
    <property type="entry name" value="AI-2E-like"/>
</dbReference>
<feature type="transmembrane region" description="Helical" evidence="7">
    <location>
        <begin position="57"/>
        <end position="81"/>
    </location>
</feature>
<comment type="caution">
    <text evidence="8">The sequence shown here is derived from an EMBL/GenBank/DDBJ whole genome shotgun (WGS) entry which is preliminary data.</text>
</comment>
<dbReference type="Proteomes" id="UP001549204">
    <property type="component" value="Unassembled WGS sequence"/>
</dbReference>
<evidence type="ECO:0000256" key="4">
    <source>
        <dbReference type="ARBA" id="ARBA00022989"/>
    </source>
</evidence>
<dbReference type="PANTHER" id="PTHR21716">
    <property type="entry name" value="TRANSMEMBRANE PROTEIN"/>
    <property type="match status" value="1"/>
</dbReference>
<feature type="transmembrane region" description="Helical" evidence="7">
    <location>
        <begin position="221"/>
        <end position="242"/>
    </location>
</feature>
<reference evidence="8 9" key="1">
    <citation type="submission" date="2024-06" db="EMBL/GenBank/DDBJ databases">
        <title>Genomic Encyclopedia of Type Strains, Phase IV (KMG-IV): sequencing the most valuable type-strain genomes for metagenomic binning, comparative biology and taxonomic classification.</title>
        <authorList>
            <person name="Goeker M."/>
        </authorList>
    </citation>
    <scope>NUCLEOTIDE SEQUENCE [LARGE SCALE GENOMIC DNA]</scope>
    <source>
        <strain evidence="8 9">DSM 100022</strain>
    </source>
</reference>
<evidence type="ECO:0000256" key="2">
    <source>
        <dbReference type="ARBA" id="ARBA00009773"/>
    </source>
</evidence>
<organism evidence="8 9">
    <name type="scientific">Mesorhizobium robiniae</name>
    <dbReference type="NCBI Taxonomy" id="559315"/>
    <lineage>
        <taxon>Bacteria</taxon>
        <taxon>Pseudomonadati</taxon>
        <taxon>Pseudomonadota</taxon>
        <taxon>Alphaproteobacteria</taxon>
        <taxon>Hyphomicrobiales</taxon>
        <taxon>Phyllobacteriaceae</taxon>
        <taxon>Mesorhizobium</taxon>
    </lineage>
</organism>
<evidence type="ECO:0000256" key="5">
    <source>
        <dbReference type="ARBA" id="ARBA00023136"/>
    </source>
</evidence>
<evidence type="ECO:0000256" key="7">
    <source>
        <dbReference type="SAM" id="Phobius"/>
    </source>
</evidence>
<comment type="similarity">
    <text evidence="2">Belongs to the autoinducer-2 exporter (AI-2E) (TC 2.A.86) family.</text>
</comment>
<comment type="subcellular location">
    <subcellularLocation>
        <location evidence="1">Membrane</location>
        <topology evidence="1">Multi-pass membrane protein</topology>
    </subcellularLocation>
</comment>
<feature type="transmembrane region" description="Helical" evidence="7">
    <location>
        <begin position="5"/>
        <end position="22"/>
    </location>
</feature>
<evidence type="ECO:0000313" key="9">
    <source>
        <dbReference type="Proteomes" id="UP001549204"/>
    </source>
</evidence>
<dbReference type="EMBL" id="JBEPMC010000001">
    <property type="protein sequence ID" value="MET3577111.1"/>
    <property type="molecule type" value="Genomic_DNA"/>
</dbReference>
<keyword evidence="9" id="KW-1185">Reference proteome</keyword>
<dbReference type="RefSeq" id="WP_354487179.1">
    <property type="nucleotide sequence ID" value="NZ_JBEPMC010000001.1"/>
</dbReference>
<proteinExistence type="inferred from homology"/>
<keyword evidence="3 7" id="KW-0812">Transmembrane</keyword>
<name>A0ABV2GFP1_9HYPH</name>
<dbReference type="Pfam" id="PF01594">
    <property type="entry name" value="AI-2E_transport"/>
    <property type="match status" value="1"/>
</dbReference>
<protein>
    <submittedName>
        <fullName evidence="8">PurR-regulated permease PerM</fullName>
    </submittedName>
</protein>
<accession>A0ABV2GFP1</accession>
<feature type="transmembrane region" description="Helical" evidence="7">
    <location>
        <begin position="192"/>
        <end position="215"/>
    </location>
</feature>
<evidence type="ECO:0000256" key="1">
    <source>
        <dbReference type="ARBA" id="ARBA00004141"/>
    </source>
</evidence>
<sequence length="360" mass="39220">MNARWVPVLLGIICTILLLAALYFADAIIAPVACALFIIAIAWPFQKRLQTRLPQLVALAIVVTLVVLVFVVFASVVAWGFGRIGRSLIAETPRLQALYEQATSWLETHGIAVAGLWAEHFNMRWVVGAMQGLSARLNTMISFWVVVLIYVLLGLLEVGPLARKIPRIFSSEAARVLIVGGERTAAKLRRYLMIRTIMSVATGGLVYVFAMALGLQLATEWGVIAFTLNFIPFVGPFIATLLPTFYALAQFESLYSALVVFGCLNLIQFAIGSYVEPRVAGKALSLSPFLVLFSVFLWMFLWGLFGAFIGVPITIAAITFCAQSPSTKWLSDMMGAPDNGEVKDPSAVQAGAGNVDALRR</sequence>
<feature type="region of interest" description="Disordered" evidence="6">
    <location>
        <begin position="340"/>
        <end position="360"/>
    </location>
</feature>
<evidence type="ECO:0000313" key="8">
    <source>
        <dbReference type="EMBL" id="MET3577111.1"/>
    </source>
</evidence>
<keyword evidence="5 7" id="KW-0472">Membrane</keyword>
<keyword evidence="4 7" id="KW-1133">Transmembrane helix</keyword>
<gene>
    <name evidence="8" type="ORF">ABID19_000126</name>
</gene>
<dbReference type="PANTHER" id="PTHR21716:SF64">
    <property type="entry name" value="AI-2 TRANSPORT PROTEIN TQSA"/>
    <property type="match status" value="1"/>
</dbReference>
<feature type="transmembrane region" description="Helical" evidence="7">
    <location>
        <begin position="295"/>
        <end position="321"/>
    </location>
</feature>
<evidence type="ECO:0000256" key="6">
    <source>
        <dbReference type="SAM" id="MobiDB-lite"/>
    </source>
</evidence>
<feature type="transmembrane region" description="Helical" evidence="7">
    <location>
        <begin position="254"/>
        <end position="275"/>
    </location>
</feature>
<evidence type="ECO:0000256" key="3">
    <source>
        <dbReference type="ARBA" id="ARBA00022692"/>
    </source>
</evidence>
<feature type="transmembrane region" description="Helical" evidence="7">
    <location>
        <begin position="28"/>
        <end position="45"/>
    </location>
</feature>